<proteinExistence type="predicted"/>
<evidence type="ECO:0000313" key="1">
    <source>
        <dbReference type="EMBL" id="KAE9537699.1"/>
    </source>
</evidence>
<evidence type="ECO:0000313" key="2">
    <source>
        <dbReference type="Proteomes" id="UP000475862"/>
    </source>
</evidence>
<protein>
    <submittedName>
        <fullName evidence="1">Uncharacterized protein</fullName>
    </submittedName>
</protein>
<sequence length="215" mass="24830">MLLHFCEEKFITTNVRGTTAQIEIPGIQLLLYANDFEAKLFVRGCFARDVIKHSVIFRHPLDFSANWTAFGRLSNSNGNSTWLIFNYALHSERSDECIDFTMLCVYFYFVSVYTRTCRNNDSIFNFSSFSGLKVNLVGALGSVDKIFLAQSKYLKIEYKIPHKRIITLVVPFNECPVKLPTQPASTNIEPDFKEYFFFNTVIIHTVLLFQMIRVS</sequence>
<dbReference type="AlphaFoldDB" id="A0A6G0TSS3"/>
<comment type="caution">
    <text evidence="1">The sequence shown here is derived from an EMBL/GenBank/DDBJ whole genome shotgun (WGS) entry which is preliminary data.</text>
</comment>
<dbReference type="OrthoDB" id="10592481at2759"/>
<keyword evidence="2" id="KW-1185">Reference proteome</keyword>
<name>A0A6G0TSS3_APHGL</name>
<gene>
    <name evidence="1" type="ORF">AGLY_006722</name>
</gene>
<accession>A0A6G0TSS3</accession>
<reference evidence="1 2" key="1">
    <citation type="submission" date="2019-08" db="EMBL/GenBank/DDBJ databases">
        <title>The genome of the soybean aphid Biotype 1, its phylome, world population structure and adaptation to the North American continent.</title>
        <authorList>
            <person name="Giordano R."/>
            <person name="Donthu R.K."/>
            <person name="Hernandez A.G."/>
            <person name="Wright C.L."/>
            <person name="Zimin A.V."/>
        </authorList>
    </citation>
    <scope>NUCLEOTIDE SEQUENCE [LARGE SCALE GENOMIC DNA]</scope>
    <source>
        <tissue evidence="1">Whole aphids</tissue>
    </source>
</reference>
<dbReference type="Proteomes" id="UP000475862">
    <property type="component" value="Unassembled WGS sequence"/>
</dbReference>
<dbReference type="EMBL" id="VYZN01000018">
    <property type="protein sequence ID" value="KAE9537699.1"/>
    <property type="molecule type" value="Genomic_DNA"/>
</dbReference>
<organism evidence="1 2">
    <name type="scientific">Aphis glycines</name>
    <name type="common">Soybean aphid</name>
    <dbReference type="NCBI Taxonomy" id="307491"/>
    <lineage>
        <taxon>Eukaryota</taxon>
        <taxon>Metazoa</taxon>
        <taxon>Ecdysozoa</taxon>
        <taxon>Arthropoda</taxon>
        <taxon>Hexapoda</taxon>
        <taxon>Insecta</taxon>
        <taxon>Pterygota</taxon>
        <taxon>Neoptera</taxon>
        <taxon>Paraneoptera</taxon>
        <taxon>Hemiptera</taxon>
        <taxon>Sternorrhyncha</taxon>
        <taxon>Aphidomorpha</taxon>
        <taxon>Aphidoidea</taxon>
        <taxon>Aphididae</taxon>
        <taxon>Aphidini</taxon>
        <taxon>Aphis</taxon>
        <taxon>Aphis</taxon>
    </lineage>
</organism>